<dbReference type="Pfam" id="PF02949">
    <property type="entry name" value="7tm_6"/>
    <property type="match status" value="1"/>
</dbReference>
<evidence type="ECO:0000256" key="4">
    <source>
        <dbReference type="ARBA" id="ARBA00022692"/>
    </source>
</evidence>
<feature type="transmembrane region" description="Helical" evidence="10">
    <location>
        <begin position="185"/>
        <end position="210"/>
    </location>
</feature>
<keyword evidence="7 10" id="KW-0472">Membrane</keyword>
<dbReference type="Proteomes" id="UP001652740">
    <property type="component" value="Unplaced"/>
</dbReference>
<feature type="transmembrane region" description="Helical" evidence="10">
    <location>
        <begin position="267"/>
        <end position="284"/>
    </location>
</feature>
<evidence type="ECO:0000256" key="5">
    <source>
        <dbReference type="ARBA" id="ARBA00022725"/>
    </source>
</evidence>
<evidence type="ECO:0000256" key="7">
    <source>
        <dbReference type="ARBA" id="ARBA00023136"/>
    </source>
</evidence>
<evidence type="ECO:0000256" key="2">
    <source>
        <dbReference type="ARBA" id="ARBA00022475"/>
    </source>
</evidence>
<dbReference type="PANTHER" id="PTHR21137">
    <property type="entry name" value="ODORANT RECEPTOR"/>
    <property type="match status" value="1"/>
</dbReference>
<dbReference type="GeneID" id="113516594"/>
<evidence type="ECO:0000313" key="11">
    <source>
        <dbReference type="Proteomes" id="UP001652740"/>
    </source>
</evidence>
<keyword evidence="5 10" id="KW-0552">Olfaction</keyword>
<keyword evidence="8 10" id="KW-0675">Receptor</keyword>
<evidence type="ECO:0000256" key="3">
    <source>
        <dbReference type="ARBA" id="ARBA00022606"/>
    </source>
</evidence>
<dbReference type="RefSeq" id="XP_031766274.2">
    <property type="nucleotide sequence ID" value="XM_031910414.2"/>
</dbReference>
<feature type="transmembrane region" description="Helical" evidence="10">
    <location>
        <begin position="296"/>
        <end position="317"/>
    </location>
</feature>
<comment type="caution">
    <text evidence="10">Lacks conserved residue(s) required for the propagation of feature annotation.</text>
</comment>
<evidence type="ECO:0000256" key="10">
    <source>
        <dbReference type="RuleBase" id="RU351113"/>
    </source>
</evidence>
<accession>A0A6J3C5K2</accession>
<dbReference type="InterPro" id="IPR004117">
    <property type="entry name" value="7tm6_olfct_rcpt"/>
</dbReference>
<comment type="similarity">
    <text evidence="10">Belongs to the insect chemoreceptor superfamily. Heteromeric odorant receptor channel (TC 1.A.69) family.</text>
</comment>
<keyword evidence="3 10" id="KW-0716">Sensory transduction</keyword>
<feature type="transmembrane region" description="Helical" evidence="10">
    <location>
        <begin position="70"/>
        <end position="89"/>
    </location>
</feature>
<feature type="transmembrane region" description="Helical" evidence="10">
    <location>
        <begin position="129"/>
        <end position="155"/>
    </location>
</feature>
<dbReference type="PANTHER" id="PTHR21137:SF35">
    <property type="entry name" value="ODORANT RECEPTOR 19A-RELATED"/>
    <property type="match status" value="1"/>
</dbReference>
<organism evidence="11 12">
    <name type="scientific">Galleria mellonella</name>
    <name type="common">Greater wax moth</name>
    <dbReference type="NCBI Taxonomy" id="7137"/>
    <lineage>
        <taxon>Eukaryota</taxon>
        <taxon>Metazoa</taxon>
        <taxon>Ecdysozoa</taxon>
        <taxon>Arthropoda</taxon>
        <taxon>Hexapoda</taxon>
        <taxon>Insecta</taxon>
        <taxon>Pterygota</taxon>
        <taxon>Neoptera</taxon>
        <taxon>Endopterygota</taxon>
        <taxon>Lepidoptera</taxon>
        <taxon>Glossata</taxon>
        <taxon>Ditrysia</taxon>
        <taxon>Pyraloidea</taxon>
        <taxon>Pyralidae</taxon>
        <taxon>Galleriinae</taxon>
        <taxon>Galleria</taxon>
    </lineage>
</organism>
<reference evidence="12" key="1">
    <citation type="submission" date="2025-08" db="UniProtKB">
        <authorList>
            <consortium name="RefSeq"/>
        </authorList>
    </citation>
    <scope>IDENTIFICATION</scope>
    <source>
        <tissue evidence="12">Whole larvae</tissue>
    </source>
</reference>
<comment type="subcellular location">
    <subcellularLocation>
        <location evidence="1 10">Cell membrane</location>
        <topology evidence="1 10">Multi-pass membrane protein</topology>
    </subcellularLocation>
</comment>
<evidence type="ECO:0000313" key="12">
    <source>
        <dbReference type="RefSeq" id="XP_031766274.2"/>
    </source>
</evidence>
<keyword evidence="6 10" id="KW-1133">Transmembrane helix</keyword>
<gene>
    <name evidence="12" type="primary">LOC113516594</name>
</gene>
<evidence type="ECO:0000256" key="9">
    <source>
        <dbReference type="ARBA" id="ARBA00023224"/>
    </source>
</evidence>
<sequence>MFKSFDQTFKFCTLAMAIALIYPNKNNIKKRLLCFGLLIISNLIQLYWFIVNIFESLIRLDMANITRHITVAIIVILFLFKTVYCICYGEKLGNLLNTISNDMIEANDKEEDFKNVMEKYIKKAKIGEIVWTILPGFLAMQYPLFAAICLIYDNITADYPQRYMVHEVEVPHLSNVQDDTPYFEFIFVMSLYTVMCLIPNFIGLEGFFCISTTHMCVKLKYVSCTIQKAFNDTTTSFELHNKIRDAIKRHQEALQFYEDLQNFFEPWLFAIFIMTSTCLSFNLYQISTLTSFDPKYVTFCITIVMHTYITCIFSSNLTQCAEEMTMDLYNAPWENRSDVIATKYLIFMIAKAQHSLQLGGYGVVVYNMELFVSIMKTSYSFYTLITSK</sequence>
<evidence type="ECO:0000256" key="8">
    <source>
        <dbReference type="ARBA" id="ARBA00023170"/>
    </source>
</evidence>
<keyword evidence="4 10" id="KW-0812">Transmembrane</keyword>
<feature type="transmembrane region" description="Helical" evidence="10">
    <location>
        <begin position="32"/>
        <end position="50"/>
    </location>
</feature>
<proteinExistence type="inferred from homology"/>
<name>A0A6J3C5K2_GALME</name>
<keyword evidence="11" id="KW-1185">Reference proteome</keyword>
<evidence type="ECO:0000256" key="6">
    <source>
        <dbReference type="ARBA" id="ARBA00022989"/>
    </source>
</evidence>
<keyword evidence="2" id="KW-1003">Cell membrane</keyword>
<evidence type="ECO:0000256" key="1">
    <source>
        <dbReference type="ARBA" id="ARBA00004651"/>
    </source>
</evidence>
<protein>
    <recommendedName>
        <fullName evidence="10">Odorant receptor</fullName>
    </recommendedName>
</protein>
<keyword evidence="9 10" id="KW-0807">Transducer</keyword>